<keyword evidence="5" id="KW-1185">Reference proteome</keyword>
<reference evidence="6" key="1">
    <citation type="submission" date="2025-08" db="UniProtKB">
        <authorList>
            <consortium name="RefSeq"/>
        </authorList>
    </citation>
    <scope>IDENTIFICATION</scope>
    <source>
        <tissue evidence="6">Gonads</tissue>
    </source>
</reference>
<dbReference type="KEGG" id="lak:106150502"/>
<evidence type="ECO:0000313" key="5">
    <source>
        <dbReference type="Proteomes" id="UP000085678"/>
    </source>
</evidence>
<feature type="compositionally biased region" description="Basic and acidic residues" evidence="3">
    <location>
        <begin position="59"/>
        <end position="68"/>
    </location>
</feature>
<evidence type="ECO:0000256" key="2">
    <source>
        <dbReference type="ARBA" id="ARBA00023054"/>
    </source>
</evidence>
<feature type="compositionally biased region" description="Low complexity" evidence="3">
    <location>
        <begin position="86"/>
        <end position="95"/>
    </location>
</feature>
<feature type="domain" description="UPF0547" evidence="4">
    <location>
        <begin position="15"/>
        <end position="37"/>
    </location>
</feature>
<dbReference type="InParanoid" id="A0A1S3GYS0"/>
<dbReference type="GeneID" id="106150502"/>
<comment type="similarity">
    <text evidence="1">Belongs to the UPF0547 family.</text>
</comment>
<name>A0A1S3GYS0_LINAN</name>
<protein>
    <submittedName>
        <fullName evidence="6">UPF0547 protein C16orf87 homolog</fullName>
    </submittedName>
</protein>
<sequence length="171" mass="19145">MSSRPKDKFTRTVTKRCPACKQQIPVACRSCPCGHVYPARRTAAKLDPPAGEVKKRRMSERTKKERPSYYESIDLRLVSTARRRTTSTCSSTSPGDGRRRGRGRPKGSQNKPKTDSPTPSPSPSNSASERQSESKEEDNSYDNLSAEKSFQYSIILAEINRKFCSQGSQPR</sequence>
<dbReference type="Proteomes" id="UP000085678">
    <property type="component" value="Unplaced"/>
</dbReference>
<evidence type="ECO:0000313" key="6">
    <source>
        <dbReference type="RefSeq" id="XP_013378812.1"/>
    </source>
</evidence>
<evidence type="ECO:0000256" key="3">
    <source>
        <dbReference type="SAM" id="MobiDB-lite"/>
    </source>
</evidence>
<proteinExistence type="inferred from homology"/>
<dbReference type="AlphaFoldDB" id="A0A1S3GYS0"/>
<dbReference type="STRING" id="7574.A0A1S3GYS0"/>
<keyword evidence="2" id="KW-0175">Coiled coil</keyword>
<evidence type="ECO:0000256" key="1">
    <source>
        <dbReference type="ARBA" id="ARBA00008336"/>
    </source>
</evidence>
<dbReference type="RefSeq" id="XP_013378812.1">
    <property type="nucleotide sequence ID" value="XM_013523358.1"/>
</dbReference>
<evidence type="ECO:0000259" key="4">
    <source>
        <dbReference type="Pfam" id="PF10571"/>
    </source>
</evidence>
<feature type="region of interest" description="Disordered" evidence="3">
    <location>
        <begin position="39"/>
        <end position="145"/>
    </location>
</feature>
<dbReference type="Pfam" id="PF10571">
    <property type="entry name" value="UPF0547"/>
    <property type="match status" value="1"/>
</dbReference>
<dbReference type="InterPro" id="IPR040246">
    <property type="entry name" value="C16orf87-like"/>
</dbReference>
<dbReference type="OrthoDB" id="5981040at2759"/>
<organism evidence="5 6">
    <name type="scientific">Lingula anatina</name>
    <name type="common">Brachiopod</name>
    <name type="synonym">Lingula unguis</name>
    <dbReference type="NCBI Taxonomy" id="7574"/>
    <lineage>
        <taxon>Eukaryota</taxon>
        <taxon>Metazoa</taxon>
        <taxon>Spiralia</taxon>
        <taxon>Lophotrochozoa</taxon>
        <taxon>Brachiopoda</taxon>
        <taxon>Linguliformea</taxon>
        <taxon>Lingulata</taxon>
        <taxon>Lingulida</taxon>
        <taxon>Linguloidea</taxon>
        <taxon>Lingulidae</taxon>
        <taxon>Lingula</taxon>
    </lineage>
</organism>
<dbReference type="PANTHER" id="PTHR31101">
    <property type="entry name" value="UPF0547 PROTEIN C16ORF87"/>
    <property type="match status" value="1"/>
</dbReference>
<gene>
    <name evidence="6" type="primary">LOC106150502</name>
</gene>
<dbReference type="InterPro" id="IPR018886">
    <property type="entry name" value="UPF0547"/>
</dbReference>
<accession>A0A1S3GYS0</accession>